<dbReference type="RefSeq" id="WP_284576223.1">
    <property type="nucleotide sequence ID" value="NZ_JASNVE010000019.1"/>
</dbReference>
<evidence type="ECO:0000256" key="2">
    <source>
        <dbReference type="SAM" id="SignalP"/>
    </source>
</evidence>
<organism evidence="3 4">
    <name type="scientific">Corynebacterium propinquum</name>
    <dbReference type="NCBI Taxonomy" id="43769"/>
    <lineage>
        <taxon>Bacteria</taxon>
        <taxon>Bacillati</taxon>
        <taxon>Actinomycetota</taxon>
        <taxon>Actinomycetes</taxon>
        <taxon>Mycobacteriales</taxon>
        <taxon>Corynebacteriaceae</taxon>
        <taxon>Corynebacterium</taxon>
    </lineage>
</organism>
<dbReference type="EMBL" id="JASNVK010000027">
    <property type="protein sequence ID" value="MDK4301675.1"/>
    <property type="molecule type" value="Genomic_DNA"/>
</dbReference>
<gene>
    <name evidence="3" type="ORF">QPX45_10625</name>
</gene>
<evidence type="ECO:0000313" key="3">
    <source>
        <dbReference type="EMBL" id="MDK4301675.1"/>
    </source>
</evidence>
<accession>A0ABT7G4X7</accession>
<feature type="compositionally biased region" description="Pro residues" evidence="1">
    <location>
        <begin position="159"/>
        <end position="168"/>
    </location>
</feature>
<evidence type="ECO:0000313" key="4">
    <source>
        <dbReference type="Proteomes" id="UP001243856"/>
    </source>
</evidence>
<dbReference type="Proteomes" id="UP001243856">
    <property type="component" value="Unassembled WGS sequence"/>
</dbReference>
<feature type="compositionally biased region" description="Basic and acidic residues" evidence="1">
    <location>
        <begin position="195"/>
        <end position="250"/>
    </location>
</feature>
<proteinExistence type="predicted"/>
<feature type="compositionally biased region" description="Basic and acidic residues" evidence="1">
    <location>
        <begin position="257"/>
        <end position="267"/>
    </location>
</feature>
<comment type="caution">
    <text evidence="3">The sequence shown here is derived from an EMBL/GenBank/DDBJ whole genome shotgun (WGS) entry which is preliminary data.</text>
</comment>
<evidence type="ECO:0000256" key="1">
    <source>
        <dbReference type="SAM" id="MobiDB-lite"/>
    </source>
</evidence>
<keyword evidence="2" id="KW-0732">Signal</keyword>
<reference evidence="3 4" key="1">
    <citation type="submission" date="2023-05" db="EMBL/GenBank/DDBJ databases">
        <title>Metabolic capabilities are highly conserved among human nasal-associated Corynebacterium species in pangenomic analyses.</title>
        <authorList>
            <person name="Tran T.H."/>
            <person name="Roberts A.Q."/>
            <person name="Escapa I.F."/>
            <person name="Gao W."/>
            <person name="Conlan S."/>
            <person name="Kong H."/>
            <person name="Segre J.A."/>
            <person name="Kelly M.S."/>
            <person name="Lemon K.P."/>
        </authorList>
    </citation>
    <scope>NUCLEOTIDE SEQUENCE [LARGE SCALE GENOMIC DNA]</scope>
    <source>
        <strain evidence="3 4">KPL2811</strain>
    </source>
</reference>
<name>A0ABT7G4X7_9CORY</name>
<feature type="signal peptide" evidence="2">
    <location>
        <begin position="1"/>
        <end position="24"/>
    </location>
</feature>
<sequence>MLNKRVFAAAVLSVSLVVPSVAQAEPAVSQAGSNAANDGGVNAEQVGLFNVELKVNPIKAGDKKISGMVIMAKEQVEQQINVVFPNAQTASTTVQKTQHSFAEAVEFEISVQDAVTLREGETVMLAPVASLKNSGEGKKFVVTTVTVQPAVAVESEKPSPAPTPIPEPETPKPDQPEPPQGGQQTPNPDAGEQTPGDKEQQKPESPEDPKTPENEGQKPGEEKKPEAPNAPEDKDKQPEPPKNPGKEPKDPQVPGGDGKKPEVDKDALQGSSTIGDFFKTLAALGGVAGIVSGIVNLFSQGSSGANFVQPLRDFLAQFNSKF</sequence>
<protein>
    <submittedName>
        <fullName evidence="3">Uncharacterized protein</fullName>
    </submittedName>
</protein>
<keyword evidence="4" id="KW-1185">Reference proteome</keyword>
<feature type="region of interest" description="Disordered" evidence="1">
    <location>
        <begin position="152"/>
        <end position="268"/>
    </location>
</feature>
<feature type="chain" id="PRO_5046627040" evidence="2">
    <location>
        <begin position="25"/>
        <end position="322"/>
    </location>
</feature>